<dbReference type="InterPro" id="IPR050487">
    <property type="entry name" value="FtsQ_DivIB"/>
</dbReference>
<dbReference type="GO" id="GO:0051301">
    <property type="term" value="P:cell division"/>
    <property type="evidence" value="ECO:0007669"/>
    <property type="project" value="UniProtKB-KW"/>
</dbReference>
<dbReference type="GeneID" id="92880436"/>
<evidence type="ECO:0000259" key="9">
    <source>
        <dbReference type="PROSITE" id="PS51779"/>
    </source>
</evidence>
<organism evidence="10 11">
    <name type="scientific">Cutibacterium modestum</name>
    <dbReference type="NCBI Taxonomy" id="2559073"/>
    <lineage>
        <taxon>Bacteria</taxon>
        <taxon>Bacillati</taxon>
        <taxon>Actinomycetota</taxon>
        <taxon>Actinomycetes</taxon>
        <taxon>Propionibacteriales</taxon>
        <taxon>Propionibacteriaceae</taxon>
        <taxon>Cutibacterium</taxon>
    </lineage>
</organism>
<evidence type="ECO:0000256" key="6">
    <source>
        <dbReference type="ARBA" id="ARBA00023136"/>
    </source>
</evidence>
<dbReference type="Pfam" id="PF08478">
    <property type="entry name" value="POTRA_1"/>
    <property type="match status" value="1"/>
</dbReference>
<evidence type="ECO:0000256" key="1">
    <source>
        <dbReference type="ARBA" id="ARBA00004370"/>
    </source>
</evidence>
<proteinExistence type="predicted"/>
<dbReference type="InterPro" id="IPR034746">
    <property type="entry name" value="POTRA"/>
</dbReference>
<dbReference type="Gene3D" id="3.10.20.310">
    <property type="entry name" value="membrane protein fhac"/>
    <property type="match status" value="1"/>
</dbReference>
<keyword evidence="6 8" id="KW-0472">Membrane</keyword>
<feature type="domain" description="POTRA" evidence="9">
    <location>
        <begin position="48"/>
        <end position="116"/>
    </location>
</feature>
<dbReference type="GO" id="GO:0005886">
    <property type="term" value="C:plasma membrane"/>
    <property type="evidence" value="ECO:0007669"/>
    <property type="project" value="TreeGrafter"/>
</dbReference>
<dbReference type="InterPro" id="IPR013685">
    <property type="entry name" value="POTRA_FtsQ_type"/>
</dbReference>
<dbReference type="EMBL" id="AP024747">
    <property type="protein sequence ID" value="BCY25553.1"/>
    <property type="molecule type" value="Genomic_DNA"/>
</dbReference>
<keyword evidence="3" id="KW-0132">Cell division</keyword>
<accession>A0AAD1NVV4</accession>
<dbReference type="PANTHER" id="PTHR37820:SF1">
    <property type="entry name" value="CELL DIVISION PROTEIN FTSQ"/>
    <property type="match status" value="1"/>
</dbReference>
<evidence type="ECO:0000256" key="7">
    <source>
        <dbReference type="ARBA" id="ARBA00023306"/>
    </source>
</evidence>
<keyword evidence="2" id="KW-1003">Cell membrane</keyword>
<evidence type="ECO:0000256" key="8">
    <source>
        <dbReference type="SAM" id="Phobius"/>
    </source>
</evidence>
<reference evidence="10" key="1">
    <citation type="submission" date="2021-06" db="EMBL/GenBank/DDBJ databases">
        <title>Genome sequence of Cutibacterium modestum strain KB17-24694.</title>
        <authorList>
            <person name="Dekio I."/>
            <person name="Asahina A."/>
            <person name="Nishida M."/>
        </authorList>
    </citation>
    <scope>NUCLEOTIDE SEQUENCE</scope>
    <source>
        <strain evidence="10">KB17-24694</strain>
    </source>
</reference>
<evidence type="ECO:0000256" key="2">
    <source>
        <dbReference type="ARBA" id="ARBA00022475"/>
    </source>
</evidence>
<comment type="subcellular location">
    <subcellularLocation>
        <location evidence="1">Membrane</location>
    </subcellularLocation>
</comment>
<evidence type="ECO:0000313" key="11">
    <source>
        <dbReference type="Proteomes" id="UP000825072"/>
    </source>
</evidence>
<dbReference type="PROSITE" id="PS51779">
    <property type="entry name" value="POTRA"/>
    <property type="match status" value="1"/>
</dbReference>
<evidence type="ECO:0000313" key="10">
    <source>
        <dbReference type="EMBL" id="BCY25553.1"/>
    </source>
</evidence>
<name>A0AAD1NVV4_9ACTN</name>
<evidence type="ECO:0000256" key="4">
    <source>
        <dbReference type="ARBA" id="ARBA00022692"/>
    </source>
</evidence>
<dbReference type="Proteomes" id="UP000825072">
    <property type="component" value="Chromosome 1"/>
</dbReference>
<dbReference type="AlphaFoldDB" id="A0AAD1NVV4"/>
<keyword evidence="7" id="KW-0131">Cell cycle</keyword>
<dbReference type="PANTHER" id="PTHR37820">
    <property type="entry name" value="CELL DIVISION PROTEIN DIVIB"/>
    <property type="match status" value="1"/>
</dbReference>
<protein>
    <recommendedName>
        <fullName evidence="9">POTRA domain-containing protein</fullName>
    </recommendedName>
</protein>
<dbReference type="RefSeq" id="WP_002527646.1">
    <property type="nucleotide sequence ID" value="NZ_AP024747.1"/>
</dbReference>
<gene>
    <name evidence="10" type="ORF">KB1_15430</name>
</gene>
<keyword evidence="5 8" id="KW-1133">Transmembrane helix</keyword>
<sequence>MPVSDISVAMELRRRRRRKRNRIIAGVVAAVVVFIFVAIWIVRSSSLLCVDTIEVHGTHLVTASQVEQAAKVLKGQPLARVNTDDVAARVRAMDIVQQAEVHRKWPHTVVIDVTELKISYQVKTPGGYLWIDPSGRIFNRSAKPMPNVVWATTASGNHDLLRDVATVADSFPTQLRRYVDHIEAKSRDAIVVVLSGKRTVVWGSADQSVLKAKVITAMLHVKATCYDVSSPEHPTSR</sequence>
<keyword evidence="4 8" id="KW-0812">Transmembrane</keyword>
<evidence type="ECO:0000256" key="3">
    <source>
        <dbReference type="ARBA" id="ARBA00022618"/>
    </source>
</evidence>
<evidence type="ECO:0000256" key="5">
    <source>
        <dbReference type="ARBA" id="ARBA00022989"/>
    </source>
</evidence>
<feature type="transmembrane region" description="Helical" evidence="8">
    <location>
        <begin position="23"/>
        <end position="42"/>
    </location>
</feature>